<proteinExistence type="predicted"/>
<gene>
    <name evidence="3" type="ORF">COU11_00770</name>
</gene>
<keyword evidence="2" id="KW-0812">Transmembrane</keyword>
<organism evidence="3 4">
    <name type="scientific">Candidatus Harrisonbacteria bacterium CG10_big_fil_rev_8_21_14_0_10_49_15</name>
    <dbReference type="NCBI Taxonomy" id="1974587"/>
    <lineage>
        <taxon>Bacteria</taxon>
        <taxon>Candidatus Harrisoniibacteriota</taxon>
    </lineage>
</organism>
<evidence type="ECO:0000256" key="2">
    <source>
        <dbReference type="SAM" id="Phobius"/>
    </source>
</evidence>
<protein>
    <submittedName>
        <fullName evidence="3">Uncharacterized protein</fullName>
    </submittedName>
</protein>
<reference evidence="4" key="1">
    <citation type="submission" date="2017-09" db="EMBL/GenBank/DDBJ databases">
        <title>Depth-based differentiation of microbial function through sediment-hosted aquifers and enrichment of novel symbionts in the deep terrestrial subsurface.</title>
        <authorList>
            <person name="Probst A.J."/>
            <person name="Ladd B."/>
            <person name="Jarett J.K."/>
            <person name="Geller-Mcgrath D.E."/>
            <person name="Sieber C.M.K."/>
            <person name="Emerson J.B."/>
            <person name="Anantharaman K."/>
            <person name="Thomas B.C."/>
            <person name="Malmstrom R."/>
            <person name="Stieglmeier M."/>
            <person name="Klingl A."/>
            <person name="Woyke T."/>
            <person name="Ryan C.M."/>
            <person name="Banfield J.F."/>
        </authorList>
    </citation>
    <scope>NUCLEOTIDE SEQUENCE [LARGE SCALE GENOMIC DNA]</scope>
</reference>
<dbReference type="EMBL" id="PFBD01000006">
    <property type="protein sequence ID" value="PIR87380.1"/>
    <property type="molecule type" value="Genomic_DNA"/>
</dbReference>
<keyword evidence="2" id="KW-1133">Transmembrane helix</keyword>
<feature type="transmembrane region" description="Helical" evidence="2">
    <location>
        <begin position="293"/>
        <end position="311"/>
    </location>
</feature>
<feature type="transmembrane region" description="Helical" evidence="2">
    <location>
        <begin position="45"/>
        <end position="69"/>
    </location>
</feature>
<dbReference type="Proteomes" id="UP000229526">
    <property type="component" value="Unassembled WGS sequence"/>
</dbReference>
<feature type="region of interest" description="Disordered" evidence="1">
    <location>
        <begin position="1"/>
        <end position="25"/>
    </location>
</feature>
<evidence type="ECO:0000256" key="1">
    <source>
        <dbReference type="SAM" id="MobiDB-lite"/>
    </source>
</evidence>
<feature type="transmembrane region" description="Helical" evidence="2">
    <location>
        <begin position="318"/>
        <end position="337"/>
    </location>
</feature>
<feature type="transmembrane region" description="Helical" evidence="2">
    <location>
        <begin position="162"/>
        <end position="184"/>
    </location>
</feature>
<dbReference type="AlphaFoldDB" id="A0A2H0ULW9"/>
<comment type="caution">
    <text evidence="3">The sequence shown here is derived from an EMBL/GenBank/DDBJ whole genome shotgun (WGS) entry which is preliminary data.</text>
</comment>
<accession>A0A2H0ULW9</accession>
<feature type="transmembrane region" description="Helical" evidence="2">
    <location>
        <begin position="124"/>
        <end position="141"/>
    </location>
</feature>
<sequence length="352" mass="39009">MSPIKNSILSGGEPIPRSGTPEKSFSRESESLSAASAEVDASPKYFAIFLVLLTGVALWWSAQAAAFSAEPTVSGLVKALAITSLFTGIAAFLPWFVRGEIYGMLVMLISGIGAIAFMSASYSGWLFFGFVLMVIFWYMAFNRAHRAIHEQSTIRFFSTTSSYLKTFLTGFALFLALLYVGAYVKAGNISLPVYRVAVQASTPIFEGFIPDFHPDISIEHAIESGAIKSLEKVDEFQLFSESEQQAAISQIVHEGRLKIAEATKSPILQDDTVTTYSHRLVNDYLSKLREGEFGFALTLMMAIVLFLLVRAGLFFFRWLILVVAQIVYSLLLATQVITIENEQRRKEIIILK</sequence>
<feature type="transmembrane region" description="Helical" evidence="2">
    <location>
        <begin position="101"/>
        <end position="118"/>
    </location>
</feature>
<evidence type="ECO:0000313" key="4">
    <source>
        <dbReference type="Proteomes" id="UP000229526"/>
    </source>
</evidence>
<evidence type="ECO:0000313" key="3">
    <source>
        <dbReference type="EMBL" id="PIR87380.1"/>
    </source>
</evidence>
<feature type="transmembrane region" description="Helical" evidence="2">
    <location>
        <begin position="75"/>
        <end position="96"/>
    </location>
</feature>
<keyword evidence="2" id="KW-0472">Membrane</keyword>
<name>A0A2H0ULW9_9BACT</name>